<evidence type="ECO:0000313" key="2">
    <source>
        <dbReference type="Proteomes" id="UP000298246"/>
    </source>
</evidence>
<comment type="caution">
    <text evidence="1">The sequence shown here is derived from an EMBL/GenBank/DDBJ whole genome shotgun (WGS) entry which is preliminary data.</text>
</comment>
<dbReference type="EMBL" id="MYFO01000020">
    <property type="protein sequence ID" value="TFE86221.1"/>
    <property type="molecule type" value="Genomic_DNA"/>
</dbReference>
<evidence type="ECO:0000313" key="1">
    <source>
        <dbReference type="EMBL" id="TFE86221.1"/>
    </source>
</evidence>
<keyword evidence="2" id="KW-1185">Reference proteome</keyword>
<dbReference type="Proteomes" id="UP000298246">
    <property type="component" value="Unassembled WGS sequence"/>
</dbReference>
<sequence length="751" mass="84592">MHKWRKRLLTMGLVAVLAAGGLYYGLRPLFVRIESTTLASGIHVKFRTVGTNVETYSHQAWQPYFAKGINMGATIPGHFPGELAISEDEYERWFGMIQDMGANVIRVYTIMMPEFYEALVKYNMKHQKDPLYYIQGIWSPEEQLIEGQDAFDPKIKTKFEQEIKDAVAAVYGKTTLTPEPHSGKAGGTYKYNAGPYLMGWLVGTEWDPKMVKGTNDLHADTPDYAGTHFRSKPGANAFEKWLALMVDTAAQSEIQYGWQHPVAFANWVTTDPLTHPGEPLVEEDMVSVDPTHIEAVDWEAGYFASYHVYPYYPDFFTFDKSFQEMTNSQGQADSYTTYLNKLKAAHPGMPVMVTEYGVPASLGVAHLGMLGRNQGGHSEKQQGEIDADLLQHIHGAGYAGAILFTWQDEWFKKTWNTQRYDEADRRAYWYNTLTNESFFGVLGMFPGKDEAIRIDGDAADWDKLGDDKKRLDVQAPGFAEIWATHDEGYLYVMAKLSEPFDPTQESIYFGADTLPGGNRHGPQLHGMTLDEGLETLIELSGEQEGQGRLTIAANYDIHARLYEHAGLPEIDPQEKQDDSGIFKPWKLAVNYLLEYPDARVNHPFGDVEVGILERGYSDPTRPDYNSKAMWQVQGQVLELRIPWMLLGFSDPSSLSVINYDPPSRNSFAVTKVKGVRFVPWIVKNDQVVGRDGGSTAAQPVAVSAMPLYEWQGWEDQVEYVERPKQSYYIMKEALHKLSGPVTGTHPEPSGK</sequence>
<evidence type="ECO:0008006" key="3">
    <source>
        <dbReference type="Google" id="ProtNLM"/>
    </source>
</evidence>
<accession>A0A4Y8PYE0</accession>
<dbReference type="RefSeq" id="WP_134754364.1">
    <property type="nucleotide sequence ID" value="NZ_MYFO02000005.1"/>
</dbReference>
<dbReference type="OrthoDB" id="916275at2"/>
<gene>
    <name evidence="1" type="ORF">B5M42_15365</name>
</gene>
<dbReference type="AlphaFoldDB" id="A0A4Y8PYE0"/>
<dbReference type="InterPro" id="IPR017853">
    <property type="entry name" value="GH"/>
</dbReference>
<dbReference type="SUPFAM" id="SSF51445">
    <property type="entry name" value="(Trans)glycosidases"/>
    <property type="match status" value="1"/>
</dbReference>
<reference evidence="1 2" key="1">
    <citation type="submission" date="2017-03" db="EMBL/GenBank/DDBJ databases">
        <title>Isolation of Levoglucosan Utilizing Bacteria.</title>
        <authorList>
            <person name="Arya A.S."/>
        </authorList>
    </citation>
    <scope>NUCLEOTIDE SEQUENCE [LARGE SCALE GENOMIC DNA]</scope>
    <source>
        <strain evidence="1 2">MEC069</strain>
    </source>
</reference>
<dbReference type="Gene3D" id="3.20.20.80">
    <property type="entry name" value="Glycosidases"/>
    <property type="match status" value="2"/>
</dbReference>
<protein>
    <recommendedName>
        <fullName evidence="3">Family 2 glycosyl transferase</fullName>
    </recommendedName>
</protein>
<name>A0A4Y8PYE0_9BACL</name>
<organism evidence="1 2">
    <name type="scientific">Paenibacillus athensensis</name>
    <dbReference type="NCBI Taxonomy" id="1967502"/>
    <lineage>
        <taxon>Bacteria</taxon>
        <taxon>Bacillati</taxon>
        <taxon>Bacillota</taxon>
        <taxon>Bacilli</taxon>
        <taxon>Bacillales</taxon>
        <taxon>Paenibacillaceae</taxon>
        <taxon>Paenibacillus</taxon>
    </lineage>
</organism>
<proteinExistence type="predicted"/>